<dbReference type="EMBL" id="SGPJ01000168">
    <property type="protein sequence ID" value="THG97422.1"/>
    <property type="molecule type" value="Genomic_DNA"/>
</dbReference>
<dbReference type="Proteomes" id="UP000309038">
    <property type="component" value="Unassembled WGS sequence"/>
</dbReference>
<dbReference type="SUPFAM" id="SSF51445">
    <property type="entry name" value="(Trans)glycosidases"/>
    <property type="match status" value="1"/>
</dbReference>
<organism evidence="1 2">
    <name type="scientific">Hermanssonia centrifuga</name>
    <dbReference type="NCBI Taxonomy" id="98765"/>
    <lineage>
        <taxon>Eukaryota</taxon>
        <taxon>Fungi</taxon>
        <taxon>Dikarya</taxon>
        <taxon>Basidiomycota</taxon>
        <taxon>Agaricomycotina</taxon>
        <taxon>Agaricomycetes</taxon>
        <taxon>Polyporales</taxon>
        <taxon>Meruliaceae</taxon>
        <taxon>Hermanssonia</taxon>
    </lineage>
</organism>
<keyword evidence="2" id="KW-1185">Reference proteome</keyword>
<proteinExistence type="predicted"/>
<evidence type="ECO:0000313" key="2">
    <source>
        <dbReference type="Proteomes" id="UP000309038"/>
    </source>
</evidence>
<dbReference type="InterPro" id="IPR017853">
    <property type="entry name" value="GH"/>
</dbReference>
<sequence>MASSPIVPPGGQFPIPATLSTPLLAFRCAPAIRPYLPEDVSSPAGIIIDTPITQNDIADASSISLPAHADPTLTPLVVTVSLNGHTLAEGLVPLNASKVELPFSLKSAGLKPQTEAYNLSCTASFSTLTGKTQKFTTSTMLSFLPDPPPGRSVTKMDLRTGALMAKPANGAKGDYETVFPIGFYTSFGDYLATNLSVLNDLKARGKYFVTVYNILLISHKVHPIPTFDNLTALEEVLDRMEEQGLYLMYDMRWTYMNSTAVTEEVNRIKNRPNLLLWYTGDEPDGTSDPLNATSNAYDLIYSLDGYHPVSLVLNCENYFFTQYTAGTDIVMQDTYMIGNNVTTPCTLDYGDCGCDNCKGVFEDISTRMDEFAERLWDSGWDRTKAVWAAPQAFGDDTYWKVVPTGQEYVLQSVLAINHGGLGVFGWDDPTTDDIKASATLLAQALLTMKDFILSPAASFNLVIQDRIHVGLWTVGLKTLLLGTNLNNASATFDLADVHGLGGKVTQVLDTGAKLSKGSVVFESVGSGGFVFG</sequence>
<dbReference type="AlphaFoldDB" id="A0A4V3XAB3"/>
<dbReference type="Gene3D" id="3.20.20.80">
    <property type="entry name" value="Glycosidases"/>
    <property type="match status" value="1"/>
</dbReference>
<reference evidence="1 2" key="1">
    <citation type="submission" date="2019-02" db="EMBL/GenBank/DDBJ databases">
        <title>Genome sequencing of the rare red list fungi Phlebia centrifuga.</title>
        <authorList>
            <person name="Buettner E."/>
            <person name="Kellner H."/>
        </authorList>
    </citation>
    <scope>NUCLEOTIDE SEQUENCE [LARGE SCALE GENOMIC DNA]</scope>
    <source>
        <strain evidence="1 2">DSM 108282</strain>
    </source>
</reference>
<protein>
    <submittedName>
        <fullName evidence="1">Uncharacterized protein</fullName>
    </submittedName>
</protein>
<evidence type="ECO:0000313" key="1">
    <source>
        <dbReference type="EMBL" id="THG97422.1"/>
    </source>
</evidence>
<accession>A0A4V3XAB3</accession>
<comment type="caution">
    <text evidence="1">The sequence shown here is derived from an EMBL/GenBank/DDBJ whole genome shotgun (WGS) entry which is preliminary data.</text>
</comment>
<gene>
    <name evidence="1" type="ORF">EW026_g4565</name>
</gene>
<name>A0A4V3XAB3_9APHY</name>